<dbReference type="RefSeq" id="WP_108892912.1">
    <property type="nucleotide sequence ID" value="NZ_ONZF01000002.1"/>
</dbReference>
<dbReference type="EMBL" id="ONZF01000002">
    <property type="protein sequence ID" value="SPJ23039.1"/>
    <property type="molecule type" value="Genomic_DNA"/>
</dbReference>
<reference evidence="2" key="1">
    <citation type="submission" date="2018-03" db="EMBL/GenBank/DDBJ databases">
        <authorList>
            <person name="Rodrigo-Torres L."/>
            <person name="Arahal R. D."/>
            <person name="Lucena T."/>
        </authorList>
    </citation>
    <scope>NUCLEOTIDE SEQUENCE [LARGE SCALE GENOMIC DNA]</scope>
    <source>
        <strain evidence="2">CECT 8504</strain>
    </source>
</reference>
<dbReference type="Proteomes" id="UP000244912">
    <property type="component" value="Unassembled WGS sequence"/>
</dbReference>
<dbReference type="PANTHER" id="PTHR43861">
    <property type="entry name" value="TRANS-ACONITATE 2-METHYLTRANSFERASE-RELATED"/>
    <property type="match status" value="1"/>
</dbReference>
<accession>A0A2R8BSB8</accession>
<gene>
    <name evidence="1" type="primary">ubiG_1</name>
    <name evidence="1" type="ORF">PAA8504_00844</name>
</gene>
<dbReference type="Pfam" id="PF13489">
    <property type="entry name" value="Methyltransf_23"/>
    <property type="match status" value="1"/>
</dbReference>
<proteinExistence type="predicted"/>
<dbReference type="GO" id="GO:0032259">
    <property type="term" value="P:methylation"/>
    <property type="evidence" value="ECO:0007669"/>
    <property type="project" value="UniProtKB-KW"/>
</dbReference>
<dbReference type="Gene3D" id="3.40.50.150">
    <property type="entry name" value="Vaccinia Virus protein VP39"/>
    <property type="match status" value="1"/>
</dbReference>
<organism evidence="1 2">
    <name type="scientific">Palleronia abyssalis</name>
    <dbReference type="NCBI Taxonomy" id="1501240"/>
    <lineage>
        <taxon>Bacteria</taxon>
        <taxon>Pseudomonadati</taxon>
        <taxon>Pseudomonadota</taxon>
        <taxon>Alphaproteobacteria</taxon>
        <taxon>Rhodobacterales</taxon>
        <taxon>Roseobacteraceae</taxon>
        <taxon>Palleronia</taxon>
    </lineage>
</organism>
<dbReference type="SUPFAM" id="SSF53335">
    <property type="entry name" value="S-adenosyl-L-methionine-dependent methyltransferases"/>
    <property type="match status" value="1"/>
</dbReference>
<dbReference type="EC" id="2.1.1.222" evidence="1"/>
<dbReference type="InterPro" id="IPR029063">
    <property type="entry name" value="SAM-dependent_MTases_sf"/>
</dbReference>
<keyword evidence="1" id="KW-0808">Transferase</keyword>
<dbReference type="AlphaFoldDB" id="A0A2R8BSB8"/>
<dbReference type="CDD" id="cd02440">
    <property type="entry name" value="AdoMet_MTases"/>
    <property type="match status" value="1"/>
</dbReference>
<dbReference type="OrthoDB" id="7537532at2"/>
<keyword evidence="2" id="KW-1185">Reference proteome</keyword>
<protein>
    <submittedName>
        <fullName evidence="1">Ubiquinone biosynthesis O-methyltransferase</fullName>
        <ecNumber evidence="1">2.1.1.222</ecNumber>
    </submittedName>
</protein>
<sequence length="289" mass="31759">MLSPNVCAVCDEQNLKKTATLSNDFTVWQCPKCETCVSLPAPTQEALRKAYQNFNAGEFSRNSFDTLAKRSEKILKADLAHAGIDDPKGLRLLDYGSGGGHFLKAAKALGMTALGLEVDEEDVNFARDHDLEVRLLDIPNPTASLKDGEKFDVIFMNHVLEHVGNPYDLLKGLSDWLAPGGLMIIRTPDQGSIPSKIKIMLHRSGGRGKDYGFVQPPIHLHGYSKPSIRALAKRLNMTVVRLEAVSPLDQMEFPTTDAYWVGLGAQKATYQVGKALNSGGHLAYILRRD</sequence>
<name>A0A2R8BSB8_9RHOB</name>
<evidence type="ECO:0000313" key="1">
    <source>
        <dbReference type="EMBL" id="SPJ23039.1"/>
    </source>
</evidence>
<evidence type="ECO:0000313" key="2">
    <source>
        <dbReference type="Proteomes" id="UP000244912"/>
    </source>
</evidence>
<keyword evidence="1" id="KW-0489">Methyltransferase</keyword>
<dbReference type="PANTHER" id="PTHR43861:SF6">
    <property type="entry name" value="METHYLTRANSFERASE TYPE 11"/>
    <property type="match status" value="1"/>
</dbReference>
<keyword evidence="1" id="KW-0830">Ubiquinone</keyword>
<dbReference type="GO" id="GO:0102208">
    <property type="term" value="F:2-polyprenyl-6-hydroxyphenol methylase activity"/>
    <property type="evidence" value="ECO:0007669"/>
    <property type="project" value="UniProtKB-EC"/>
</dbReference>